<gene>
    <name evidence="1" type="ORF">BECKH772A_GA0070896_1001723</name>
    <name evidence="2" type="ORF">BECKH772B_GA0070898_1001623</name>
    <name evidence="3" type="ORF">BECKH772C_GA0070978_1001623</name>
</gene>
<evidence type="ECO:0000313" key="1">
    <source>
        <dbReference type="EMBL" id="VFJ89774.1"/>
    </source>
</evidence>
<accession>A0A450UZH5</accession>
<evidence type="ECO:0000313" key="3">
    <source>
        <dbReference type="EMBL" id="VFJ97846.1"/>
    </source>
</evidence>
<dbReference type="AlphaFoldDB" id="A0A450UZH5"/>
<sequence length="193" mass="21895">MNERTKEEEKLFIEEEEGWVEGDKQGIDKGATTIDQEKASVEENRFVEAEEDWVEGDKRDIDKGATTIDQEKAGAEENRFVEAEENWVEGGKRGIDKGATTIDQEKADAEEDRFFDEEKVWVEGDDPKAPDIGEMTEEKIKTLRKDLPDTSKTAKAIDQGAPWMEISQLAEGENLHEITNLLFEAEQQGLDDE</sequence>
<dbReference type="EMBL" id="CAADFI010000016">
    <property type="protein sequence ID" value="VFJ91324.1"/>
    <property type="molecule type" value="Genomic_DNA"/>
</dbReference>
<dbReference type="EMBL" id="CAADFJ010000016">
    <property type="protein sequence ID" value="VFJ97846.1"/>
    <property type="molecule type" value="Genomic_DNA"/>
</dbReference>
<dbReference type="EMBL" id="CAADFG010000017">
    <property type="protein sequence ID" value="VFJ89774.1"/>
    <property type="molecule type" value="Genomic_DNA"/>
</dbReference>
<evidence type="ECO:0000313" key="2">
    <source>
        <dbReference type="EMBL" id="VFJ91324.1"/>
    </source>
</evidence>
<organism evidence="3">
    <name type="scientific">Candidatus Kentrum eta</name>
    <dbReference type="NCBI Taxonomy" id="2126337"/>
    <lineage>
        <taxon>Bacteria</taxon>
        <taxon>Pseudomonadati</taxon>
        <taxon>Pseudomonadota</taxon>
        <taxon>Gammaproteobacteria</taxon>
        <taxon>Candidatus Kentrum</taxon>
    </lineage>
</organism>
<protein>
    <submittedName>
        <fullName evidence="3">Uncharacterized protein</fullName>
    </submittedName>
</protein>
<proteinExistence type="predicted"/>
<reference evidence="3" key="1">
    <citation type="submission" date="2019-02" db="EMBL/GenBank/DDBJ databases">
        <authorList>
            <person name="Gruber-Vodicka R. H."/>
            <person name="Seah K. B. B."/>
        </authorList>
    </citation>
    <scope>NUCLEOTIDE SEQUENCE</scope>
    <source>
        <strain evidence="3">BECK_SA2B12</strain>
        <strain evidence="1">BECK_SA2B15</strain>
        <strain evidence="2">BECK_SA2B20</strain>
    </source>
</reference>
<name>A0A450UZH5_9GAMM</name>